<dbReference type="PANTHER" id="PTHR35089:SF1">
    <property type="entry name" value="CHAPERONE PROTEIN SKP"/>
    <property type="match status" value="1"/>
</dbReference>
<evidence type="ECO:0000313" key="5">
    <source>
        <dbReference type="Proteomes" id="UP000263486"/>
    </source>
</evidence>
<evidence type="ECO:0000256" key="3">
    <source>
        <dbReference type="SAM" id="SignalP"/>
    </source>
</evidence>
<name>A0ABX9KFH2_9FUSO</name>
<feature type="signal peptide" evidence="3">
    <location>
        <begin position="1"/>
        <end position="24"/>
    </location>
</feature>
<dbReference type="SMART" id="SM00935">
    <property type="entry name" value="OmpH"/>
    <property type="match status" value="1"/>
</dbReference>
<dbReference type="PANTHER" id="PTHR35089">
    <property type="entry name" value="CHAPERONE PROTEIN SKP"/>
    <property type="match status" value="1"/>
</dbReference>
<dbReference type="Proteomes" id="UP000263486">
    <property type="component" value="Unassembled WGS sequence"/>
</dbReference>
<keyword evidence="5" id="KW-1185">Reference proteome</keyword>
<evidence type="ECO:0000256" key="1">
    <source>
        <dbReference type="ARBA" id="ARBA00009091"/>
    </source>
</evidence>
<accession>A0ABX9KFH2</accession>
<gene>
    <name evidence="4" type="ORF">DYH56_11355</name>
</gene>
<evidence type="ECO:0000313" key="4">
    <source>
        <dbReference type="EMBL" id="REI40314.1"/>
    </source>
</evidence>
<dbReference type="Gene3D" id="3.30.910.20">
    <property type="entry name" value="Skp domain"/>
    <property type="match status" value="1"/>
</dbReference>
<dbReference type="Pfam" id="PF03938">
    <property type="entry name" value="OmpH"/>
    <property type="match status" value="1"/>
</dbReference>
<comment type="caution">
    <text evidence="4">The sequence shown here is derived from an EMBL/GenBank/DDBJ whole genome shotgun (WGS) entry which is preliminary data.</text>
</comment>
<reference evidence="4 5" key="1">
    <citation type="submission" date="2018-08" db="EMBL/GenBank/DDBJ databases">
        <title>Draft genome sequence of Psychrilyobacter sp. strain SD5 isolated from Black Sea water.</title>
        <authorList>
            <person name="Yadav S."/>
            <person name="Villanueva L."/>
            <person name="Damste J.S.S."/>
        </authorList>
    </citation>
    <scope>NUCLEOTIDE SEQUENCE [LARGE SCALE GENOMIC DNA]</scope>
    <source>
        <strain evidence="4 5">SD5</strain>
    </source>
</reference>
<protein>
    <submittedName>
        <fullName evidence="4">OmpH family outer membrane protein</fullName>
    </submittedName>
</protein>
<dbReference type="InterPro" id="IPR024930">
    <property type="entry name" value="Skp_dom_sf"/>
</dbReference>
<evidence type="ECO:0000256" key="2">
    <source>
        <dbReference type="ARBA" id="ARBA00022729"/>
    </source>
</evidence>
<proteinExistence type="inferred from homology"/>
<comment type="similarity">
    <text evidence="1">Belongs to the Skp family.</text>
</comment>
<sequence>MGVSVMKKVLTLVMAISMSVSIFAAKIATVNTQKVFQGYSKTQTAKTKLETEKTKLEGQLAVKAKNLEKIAKELNAKGDKVTVAEKDKFQKQQMEFGKERQALQQKLGRLEYEEMGTIQNEIKSAVKQVAKKNKYEMVIEEGAVLYGGQDITADVLKVLESSKKIKL</sequence>
<organism evidence="4 5">
    <name type="scientific">Psychrilyobacter piezotolerans</name>
    <dbReference type="NCBI Taxonomy" id="2293438"/>
    <lineage>
        <taxon>Bacteria</taxon>
        <taxon>Fusobacteriati</taxon>
        <taxon>Fusobacteriota</taxon>
        <taxon>Fusobacteriia</taxon>
        <taxon>Fusobacteriales</taxon>
        <taxon>Fusobacteriaceae</taxon>
        <taxon>Psychrilyobacter</taxon>
    </lineage>
</organism>
<feature type="chain" id="PRO_5046209455" evidence="3">
    <location>
        <begin position="25"/>
        <end position="167"/>
    </location>
</feature>
<dbReference type="EMBL" id="QUAJ01000021">
    <property type="protein sequence ID" value="REI40314.1"/>
    <property type="molecule type" value="Genomic_DNA"/>
</dbReference>
<dbReference type="InterPro" id="IPR005632">
    <property type="entry name" value="Chaperone_Skp"/>
</dbReference>
<dbReference type="SUPFAM" id="SSF111384">
    <property type="entry name" value="OmpH-like"/>
    <property type="match status" value="1"/>
</dbReference>
<keyword evidence="2 3" id="KW-0732">Signal</keyword>